<dbReference type="GeneID" id="63795499"/>
<dbReference type="InterPro" id="IPR009836">
    <property type="entry name" value="GRDP-like"/>
</dbReference>
<comment type="caution">
    <text evidence="2">The sequence shown here is derived from an EMBL/GenBank/DDBJ whole genome shotgun (WGS) entry which is preliminary data.</text>
</comment>
<sequence length="781" mass="86821">MTVVEKAFSKLTLSKESKSEKIIEKEKDLKDASSDGEAPPTYEEHQQLDDEQFVVDIPSLNFPDPGLAEETTVEKDRCILHLKLLASLADLRETISSIDGLFGIHDSQAFKFEDENQKNQALIRIREKRWAVYTARAVDRYADWWAHCVPVSEVPPTIYSVREKSYTAITSAYPSPWLAKNLPPLDVLMVWHAHMLNPRNYLEDCIRGGRMRAWATEFPWQLIDAAIDNKTLDYNPGDEALEYFTKNTGHQWENLDDPEEKELKCLNCSRSIKVAWTFGDFGTDPDAPFEGCSGYADKDFLTYCQSSDCSFKHDHQALRVARFHQDVDDLLQEHRPMPGTYLNLQGMPNYITSNDHMFPNQLIRAGKDAVSELTKPKKEGQIMTDVKKLVEALMSDISIVIRINGGRRNSFRLKREQRISIRRMMAHYWENSSIFGLDLVGAVIRQGTFIQKMDNLDWIHSPAVAATMERLIRKYDVFFQIMISHSRKMAVPTLDVDLAWHTHQMSPSRYFMYSQAKTSKVRVGIPAFIDHDDKVDEAQLSDAFQWTSKKYFEMTNGELYSECTCWYCEATRESFLYPTLSIPSSSTRRARTLAESLHDDPSISPEPDKNPHISAHNAVRVTGADGKYDANAHFKAMRLRQMWDKAHRRNLKRQQKQARNGNANNKSRSYNEAVDPYYPMVYGYPYFMPYYAPYMADPYIYGGAYPCNPACMSAVSGAYGNCAAGTCGASVASGACAGAGGGGCGGGACGGGGGGGCGGGGGGGCGGGGGGGGGCGGGGGG</sequence>
<reference evidence="2 3" key="1">
    <citation type="journal article" date="2017" name="Biotechnol. Biofuels">
        <title>Differential beta-glucosidase expression as a function of carbon source availability in Talaromyces amestolkiae: a genomic and proteomic approach.</title>
        <authorList>
            <person name="de Eugenio L.I."/>
            <person name="Mendez-Liter J.A."/>
            <person name="Nieto-Dominguez M."/>
            <person name="Alonso L."/>
            <person name="Gil-Munoz J."/>
            <person name="Barriuso J."/>
            <person name="Prieto A."/>
            <person name="Martinez M.J."/>
        </authorList>
    </citation>
    <scope>NUCLEOTIDE SEQUENCE [LARGE SCALE GENOMIC DNA]</scope>
    <source>
        <strain evidence="2 3">CIB</strain>
    </source>
</reference>
<dbReference type="AlphaFoldDB" id="A0A364L3H0"/>
<feature type="compositionally biased region" description="Polar residues" evidence="1">
    <location>
        <begin position="657"/>
        <end position="668"/>
    </location>
</feature>
<feature type="region of interest" description="Disordered" evidence="1">
    <location>
        <begin position="592"/>
        <end position="613"/>
    </location>
</feature>
<feature type="compositionally biased region" description="Basic and acidic residues" evidence="1">
    <location>
        <begin position="16"/>
        <end position="33"/>
    </location>
</feature>
<evidence type="ECO:0000313" key="2">
    <source>
        <dbReference type="EMBL" id="RAO70271.1"/>
    </source>
</evidence>
<feature type="compositionally biased region" description="Basic residues" evidence="1">
    <location>
        <begin position="647"/>
        <end position="656"/>
    </location>
</feature>
<accession>A0A364L3H0</accession>
<dbReference type="STRING" id="1196081.A0A364L3H0"/>
<dbReference type="PANTHER" id="PTHR34365">
    <property type="entry name" value="ENOLASE (DUF1399)"/>
    <property type="match status" value="1"/>
</dbReference>
<organism evidence="2 3">
    <name type="scientific">Talaromyces amestolkiae</name>
    <dbReference type="NCBI Taxonomy" id="1196081"/>
    <lineage>
        <taxon>Eukaryota</taxon>
        <taxon>Fungi</taxon>
        <taxon>Dikarya</taxon>
        <taxon>Ascomycota</taxon>
        <taxon>Pezizomycotina</taxon>
        <taxon>Eurotiomycetes</taxon>
        <taxon>Eurotiomycetidae</taxon>
        <taxon>Eurotiales</taxon>
        <taxon>Trichocomaceae</taxon>
        <taxon>Talaromyces</taxon>
        <taxon>Talaromyces sect. Talaromyces</taxon>
    </lineage>
</organism>
<evidence type="ECO:0000313" key="3">
    <source>
        <dbReference type="Proteomes" id="UP000249363"/>
    </source>
</evidence>
<proteinExistence type="predicted"/>
<feature type="region of interest" description="Disordered" evidence="1">
    <location>
        <begin position="647"/>
        <end position="668"/>
    </location>
</feature>
<feature type="compositionally biased region" description="Basic and acidic residues" evidence="1">
    <location>
        <begin position="596"/>
        <end position="611"/>
    </location>
</feature>
<name>A0A364L3H0_TALAM</name>
<keyword evidence="3" id="KW-1185">Reference proteome</keyword>
<protein>
    <recommendedName>
        <fullName evidence="4">Alpha-ketoglutarate-dependent sulfonate dioxygenase</fullName>
    </recommendedName>
</protein>
<gene>
    <name evidence="2" type="ORF">BHQ10_006283</name>
</gene>
<dbReference type="PANTHER" id="PTHR34365:SF7">
    <property type="entry name" value="GLYCINE-RICH DOMAIN-CONTAINING PROTEIN 1"/>
    <property type="match status" value="1"/>
</dbReference>
<dbReference type="Pfam" id="PF07173">
    <property type="entry name" value="GRDP-like"/>
    <property type="match status" value="1"/>
</dbReference>
<dbReference type="EMBL" id="MIKG01000011">
    <property type="protein sequence ID" value="RAO70271.1"/>
    <property type="molecule type" value="Genomic_DNA"/>
</dbReference>
<evidence type="ECO:0000256" key="1">
    <source>
        <dbReference type="SAM" id="MobiDB-lite"/>
    </source>
</evidence>
<feature type="region of interest" description="Disordered" evidence="1">
    <location>
        <begin position="16"/>
        <end position="47"/>
    </location>
</feature>
<evidence type="ECO:0008006" key="4">
    <source>
        <dbReference type="Google" id="ProtNLM"/>
    </source>
</evidence>
<dbReference type="OrthoDB" id="2684236at2759"/>
<dbReference type="Proteomes" id="UP000249363">
    <property type="component" value="Unassembled WGS sequence"/>
</dbReference>
<dbReference type="RefSeq" id="XP_040734787.1">
    <property type="nucleotide sequence ID" value="XM_040878852.1"/>
</dbReference>